<keyword evidence="1" id="KW-0472">Membrane</keyword>
<organism evidence="2 3">
    <name type="scientific">Phytophthora cactorum</name>
    <dbReference type="NCBI Taxonomy" id="29920"/>
    <lineage>
        <taxon>Eukaryota</taxon>
        <taxon>Sar</taxon>
        <taxon>Stramenopiles</taxon>
        <taxon>Oomycota</taxon>
        <taxon>Peronosporomycetes</taxon>
        <taxon>Peronosporales</taxon>
        <taxon>Peronosporaceae</taxon>
        <taxon>Phytophthora</taxon>
    </lineage>
</organism>
<keyword evidence="1" id="KW-1133">Transmembrane helix</keyword>
<gene>
    <name evidence="2" type="ORF">JG687_00011431</name>
</gene>
<reference evidence="2" key="1">
    <citation type="submission" date="2021-01" db="EMBL/GenBank/DDBJ databases">
        <title>Phytophthora aleatoria, a newly-described species from Pinus radiata is distinct from Phytophthora cactorum isolates based on comparative genomics.</title>
        <authorList>
            <person name="Mcdougal R."/>
            <person name="Panda P."/>
            <person name="Williams N."/>
            <person name="Studholme D.J."/>
        </authorList>
    </citation>
    <scope>NUCLEOTIDE SEQUENCE</scope>
    <source>
        <strain evidence="2">NZFS 3830</strain>
    </source>
</reference>
<evidence type="ECO:0000313" key="2">
    <source>
        <dbReference type="EMBL" id="KAG6955063.1"/>
    </source>
</evidence>
<dbReference type="Proteomes" id="UP000688947">
    <property type="component" value="Unassembled WGS sequence"/>
</dbReference>
<feature type="transmembrane region" description="Helical" evidence="1">
    <location>
        <begin position="12"/>
        <end position="32"/>
    </location>
</feature>
<evidence type="ECO:0000313" key="3">
    <source>
        <dbReference type="Proteomes" id="UP000688947"/>
    </source>
</evidence>
<accession>A0A8T1U4L3</accession>
<proteinExistence type="predicted"/>
<evidence type="ECO:0000256" key="1">
    <source>
        <dbReference type="SAM" id="Phobius"/>
    </source>
</evidence>
<sequence length="55" mass="6333">MDGQQRDQRFAVWIPAIATFLLLVVLIDKRAVTTFGEKMQLLTIFGARKELILKK</sequence>
<name>A0A8T1U4L3_9STRA</name>
<dbReference type="EMBL" id="JAENGZ010000701">
    <property type="protein sequence ID" value="KAG6955063.1"/>
    <property type="molecule type" value="Genomic_DNA"/>
</dbReference>
<protein>
    <submittedName>
        <fullName evidence="2">Uncharacterized protein</fullName>
    </submittedName>
</protein>
<comment type="caution">
    <text evidence="2">The sequence shown here is derived from an EMBL/GenBank/DDBJ whole genome shotgun (WGS) entry which is preliminary data.</text>
</comment>
<dbReference type="AlphaFoldDB" id="A0A8T1U4L3"/>
<keyword evidence="1" id="KW-0812">Transmembrane</keyword>